<name>J3KZX3_ORYBR</name>
<evidence type="ECO:0000256" key="1">
    <source>
        <dbReference type="SAM" id="MobiDB-lite"/>
    </source>
</evidence>
<evidence type="ECO:0000313" key="3">
    <source>
        <dbReference type="Proteomes" id="UP000006038"/>
    </source>
</evidence>
<dbReference type="Gramene" id="OB01G25290.1">
    <property type="protein sequence ID" value="OB01G25290.1"/>
    <property type="gene ID" value="OB01G25290"/>
</dbReference>
<dbReference type="Proteomes" id="UP000006038">
    <property type="component" value="Chromosome 1"/>
</dbReference>
<organism evidence="2">
    <name type="scientific">Oryza brachyantha</name>
    <name type="common">malo sina</name>
    <dbReference type="NCBI Taxonomy" id="4533"/>
    <lineage>
        <taxon>Eukaryota</taxon>
        <taxon>Viridiplantae</taxon>
        <taxon>Streptophyta</taxon>
        <taxon>Embryophyta</taxon>
        <taxon>Tracheophyta</taxon>
        <taxon>Spermatophyta</taxon>
        <taxon>Magnoliopsida</taxon>
        <taxon>Liliopsida</taxon>
        <taxon>Poales</taxon>
        <taxon>Poaceae</taxon>
        <taxon>BOP clade</taxon>
        <taxon>Oryzoideae</taxon>
        <taxon>Oryzeae</taxon>
        <taxon>Oryzinae</taxon>
        <taxon>Oryza</taxon>
    </lineage>
</organism>
<dbReference type="AlphaFoldDB" id="J3KZX3"/>
<reference evidence="2" key="1">
    <citation type="journal article" date="2013" name="Nat. Commun.">
        <title>Whole-genome sequencing of Oryza brachyantha reveals mechanisms underlying Oryza genome evolution.</title>
        <authorList>
            <person name="Chen J."/>
            <person name="Huang Q."/>
            <person name="Gao D."/>
            <person name="Wang J."/>
            <person name="Lang Y."/>
            <person name="Liu T."/>
            <person name="Li B."/>
            <person name="Bai Z."/>
            <person name="Luis Goicoechea J."/>
            <person name="Liang C."/>
            <person name="Chen C."/>
            <person name="Zhang W."/>
            <person name="Sun S."/>
            <person name="Liao Y."/>
            <person name="Zhang X."/>
            <person name="Yang L."/>
            <person name="Song C."/>
            <person name="Wang M."/>
            <person name="Shi J."/>
            <person name="Liu G."/>
            <person name="Liu J."/>
            <person name="Zhou H."/>
            <person name="Zhou W."/>
            <person name="Yu Q."/>
            <person name="An N."/>
            <person name="Chen Y."/>
            <person name="Cai Q."/>
            <person name="Wang B."/>
            <person name="Liu B."/>
            <person name="Min J."/>
            <person name="Huang Y."/>
            <person name="Wu H."/>
            <person name="Li Z."/>
            <person name="Zhang Y."/>
            <person name="Yin Y."/>
            <person name="Song W."/>
            <person name="Jiang J."/>
            <person name="Jackson S.A."/>
            <person name="Wing R.A."/>
            <person name="Wang J."/>
            <person name="Chen M."/>
        </authorList>
    </citation>
    <scope>NUCLEOTIDE SEQUENCE [LARGE SCALE GENOMIC DNA]</scope>
    <source>
        <strain evidence="2">cv. IRGC 101232</strain>
    </source>
</reference>
<dbReference type="EnsemblPlants" id="OB01G25290.1">
    <property type="protein sequence ID" value="OB01G25290.1"/>
    <property type="gene ID" value="OB01G25290"/>
</dbReference>
<proteinExistence type="predicted"/>
<feature type="region of interest" description="Disordered" evidence="1">
    <location>
        <begin position="1"/>
        <end position="27"/>
    </location>
</feature>
<protein>
    <submittedName>
        <fullName evidence="2">Uncharacterized protein</fullName>
    </submittedName>
</protein>
<feature type="compositionally biased region" description="Pro residues" evidence="1">
    <location>
        <begin position="1"/>
        <end position="23"/>
    </location>
</feature>
<reference evidence="2" key="2">
    <citation type="submission" date="2013-04" db="UniProtKB">
        <authorList>
            <consortium name="EnsemblPlants"/>
        </authorList>
    </citation>
    <scope>IDENTIFICATION</scope>
</reference>
<evidence type="ECO:0000313" key="2">
    <source>
        <dbReference type="EnsemblPlants" id="OB01G25290.1"/>
    </source>
</evidence>
<sequence length="150" mass="16735">MPPPSLRPPPLLRSPPPTQPPLRPMLSPLLALPPPESLLVRLDQIDLRVSGGVYGSWRSNGAEGCQSLRCRPVDDDRDCDYDSATAGDHHVVRCAPGARHRHTKSLLSALQQWQVKGNLLNRLNLLKSCILFLCMQSSLNYTTIMKREYS</sequence>
<dbReference type="HOGENOM" id="CLU_1743319_0_0_1"/>
<accession>J3KZX3</accession>
<keyword evidence="3" id="KW-1185">Reference proteome</keyword>